<dbReference type="EMBL" id="AE002161">
    <property type="protein sequence ID" value="AAF38354.1"/>
    <property type="molecule type" value="Genomic_DNA"/>
</dbReference>
<sequence length="39" mass="4914">MPGWQWFFYLYSQYTRHLKALILEKKQGLCFWAKFFSFC</sequence>
<dbReference type="PIR" id="A81569">
    <property type="entry name" value="A81569"/>
</dbReference>
<organism evidence="1 2">
    <name type="scientific">Chlamydia pneumoniae</name>
    <name type="common">Chlamydophila pneumoniae</name>
    <dbReference type="NCBI Taxonomy" id="83558"/>
    <lineage>
        <taxon>Bacteria</taxon>
        <taxon>Pseudomonadati</taxon>
        <taxon>Chlamydiota</taxon>
        <taxon>Chlamydiia</taxon>
        <taxon>Chlamydiales</taxon>
        <taxon>Chlamydiaceae</taxon>
        <taxon>Chlamydia/Chlamydophila group</taxon>
        <taxon>Chlamydia</taxon>
    </lineage>
</organism>
<evidence type="ECO:0000313" key="1">
    <source>
        <dbReference type="EMBL" id="AAF38354.1"/>
    </source>
</evidence>
<dbReference type="AlphaFoldDB" id="Q9K253"/>
<dbReference type="KEGG" id="cpa:CP_0530"/>
<evidence type="ECO:0000313" key="2">
    <source>
        <dbReference type="Proteomes" id="UP000000583"/>
    </source>
</evidence>
<gene>
    <name evidence="1" type="ordered locus">CP_0530</name>
</gene>
<dbReference type="Proteomes" id="UP000000583">
    <property type="component" value="Chromosome"/>
</dbReference>
<reference evidence="1 2" key="1">
    <citation type="journal article" date="2000" name="Nucleic Acids Res.">
        <title>Genome sequences of Chlamydia trachomatis MoPn and Chlamydia pneumoniae AR39.</title>
        <authorList>
            <person name="Read T.D."/>
            <person name="Brunham R.C."/>
            <person name="Shen C."/>
            <person name="Gill S.R."/>
            <person name="Heidelberg J.F."/>
            <person name="White O."/>
            <person name="Hickey E.K."/>
            <person name="Peterson J.D."/>
            <person name="Utterback T.R."/>
            <person name="Berry K.J."/>
            <person name="Bass S."/>
            <person name="Linher K.D."/>
            <person name="Weidman J.F."/>
            <person name="Khouri H.M."/>
            <person name="Craven B."/>
            <person name="Bowman C."/>
            <person name="Dodson R.J."/>
            <person name="Gwinn M.L."/>
            <person name="Nelson W.C."/>
            <person name="DeBoy R.T."/>
            <person name="Kolonay J.F."/>
            <person name="McClarty G."/>
            <person name="Salzberg S.L."/>
            <person name="Eisen J.A."/>
            <person name="Fraser C.M."/>
        </authorList>
    </citation>
    <scope>NUCLEOTIDE SEQUENCE [LARGE SCALE GENOMIC DNA]</scope>
    <source>
        <strain evidence="1 2">AR39</strain>
    </source>
</reference>
<proteinExistence type="predicted"/>
<protein>
    <submittedName>
        <fullName evidence="1">Uncharacterized protein</fullName>
    </submittedName>
</protein>
<name>Q9K253_CHLPN</name>
<accession>Q9K253</accession>